<sequence length="224" mass="25851">MARAVRQATRCLGIWWRSVGTTWLRIDTVCALRADGNGGRSAQRLHPKNQPKTQPPTQPSQNPNPTPRFPLDARGGCKKYQKSRRRPNIHSWTEWRRRRRRIYIHTTICRLVAVFASGSTSKFQKQSRPPRAGPRTFDTSTFDQRDQHEAPVQGTRLAHHTRACAFSRNHESRRTRRPNRFTTSDSFVSFGLFVIPLFRFRRRRFVFGQCAKADAGPIKNSGVV</sequence>
<evidence type="ECO:0000313" key="3">
    <source>
        <dbReference type="Proteomes" id="UP001215598"/>
    </source>
</evidence>
<proteinExistence type="predicted"/>
<dbReference type="Proteomes" id="UP001215598">
    <property type="component" value="Unassembled WGS sequence"/>
</dbReference>
<evidence type="ECO:0000313" key="2">
    <source>
        <dbReference type="EMBL" id="KAJ7750315.1"/>
    </source>
</evidence>
<gene>
    <name evidence="2" type="ORF">B0H16DRAFT_858659</name>
</gene>
<evidence type="ECO:0000256" key="1">
    <source>
        <dbReference type="SAM" id="MobiDB-lite"/>
    </source>
</evidence>
<feature type="compositionally biased region" description="Pro residues" evidence="1">
    <location>
        <begin position="53"/>
        <end position="68"/>
    </location>
</feature>
<organism evidence="2 3">
    <name type="scientific">Mycena metata</name>
    <dbReference type="NCBI Taxonomy" id="1033252"/>
    <lineage>
        <taxon>Eukaryota</taxon>
        <taxon>Fungi</taxon>
        <taxon>Dikarya</taxon>
        <taxon>Basidiomycota</taxon>
        <taxon>Agaricomycotina</taxon>
        <taxon>Agaricomycetes</taxon>
        <taxon>Agaricomycetidae</taxon>
        <taxon>Agaricales</taxon>
        <taxon>Marasmiineae</taxon>
        <taxon>Mycenaceae</taxon>
        <taxon>Mycena</taxon>
    </lineage>
</organism>
<keyword evidence="3" id="KW-1185">Reference proteome</keyword>
<accession>A0AAD7N8Y0</accession>
<comment type="caution">
    <text evidence="2">The sequence shown here is derived from an EMBL/GenBank/DDBJ whole genome shotgun (WGS) entry which is preliminary data.</text>
</comment>
<protein>
    <submittedName>
        <fullName evidence="2">Uncharacterized protein</fullName>
    </submittedName>
</protein>
<reference evidence="2" key="1">
    <citation type="submission" date="2023-03" db="EMBL/GenBank/DDBJ databases">
        <title>Massive genome expansion in bonnet fungi (Mycena s.s.) driven by repeated elements and novel gene families across ecological guilds.</title>
        <authorList>
            <consortium name="Lawrence Berkeley National Laboratory"/>
            <person name="Harder C.B."/>
            <person name="Miyauchi S."/>
            <person name="Viragh M."/>
            <person name="Kuo A."/>
            <person name="Thoen E."/>
            <person name="Andreopoulos B."/>
            <person name="Lu D."/>
            <person name="Skrede I."/>
            <person name="Drula E."/>
            <person name="Henrissat B."/>
            <person name="Morin E."/>
            <person name="Kohler A."/>
            <person name="Barry K."/>
            <person name="LaButti K."/>
            <person name="Morin E."/>
            <person name="Salamov A."/>
            <person name="Lipzen A."/>
            <person name="Mereny Z."/>
            <person name="Hegedus B."/>
            <person name="Baldrian P."/>
            <person name="Stursova M."/>
            <person name="Weitz H."/>
            <person name="Taylor A."/>
            <person name="Grigoriev I.V."/>
            <person name="Nagy L.G."/>
            <person name="Martin F."/>
            <person name="Kauserud H."/>
        </authorList>
    </citation>
    <scope>NUCLEOTIDE SEQUENCE</scope>
    <source>
        <strain evidence="2">CBHHK182m</strain>
    </source>
</reference>
<dbReference type="EMBL" id="JARKIB010000066">
    <property type="protein sequence ID" value="KAJ7750315.1"/>
    <property type="molecule type" value="Genomic_DNA"/>
</dbReference>
<feature type="region of interest" description="Disordered" evidence="1">
    <location>
        <begin position="120"/>
        <end position="156"/>
    </location>
</feature>
<name>A0AAD7N8Y0_9AGAR</name>
<dbReference type="AlphaFoldDB" id="A0AAD7N8Y0"/>
<feature type="compositionally biased region" description="Basic residues" evidence="1">
    <location>
        <begin position="76"/>
        <end position="87"/>
    </location>
</feature>
<feature type="region of interest" description="Disordered" evidence="1">
    <location>
        <begin position="37"/>
        <end position="87"/>
    </location>
</feature>